<evidence type="ECO:0000313" key="2">
    <source>
        <dbReference type="Proteomes" id="UP001152130"/>
    </source>
</evidence>
<protein>
    <submittedName>
        <fullName evidence="1">Uncharacterized protein</fullName>
    </submittedName>
</protein>
<accession>A0A9W8PGP8</accession>
<sequence length="131" mass="14482">MSDASAIVSITAPKGDDTMWEVEQVEIANSLPPANTNQSRRDFVWSYGPHKMTGYVYTDTYDIGVRIVVCGISVDNIYGNLKDGVGLNVNLHTTKGEISLYLKNGNELWTHVGTKVVFDGSFDKDSKIMTF</sequence>
<organism evidence="1 2">
    <name type="scientific">Fusarium irregulare</name>
    <dbReference type="NCBI Taxonomy" id="2494466"/>
    <lineage>
        <taxon>Eukaryota</taxon>
        <taxon>Fungi</taxon>
        <taxon>Dikarya</taxon>
        <taxon>Ascomycota</taxon>
        <taxon>Pezizomycotina</taxon>
        <taxon>Sordariomycetes</taxon>
        <taxon>Hypocreomycetidae</taxon>
        <taxon>Hypocreales</taxon>
        <taxon>Nectriaceae</taxon>
        <taxon>Fusarium</taxon>
        <taxon>Fusarium incarnatum-equiseti species complex</taxon>
    </lineage>
</organism>
<evidence type="ECO:0000313" key="1">
    <source>
        <dbReference type="EMBL" id="KAJ4006052.1"/>
    </source>
</evidence>
<comment type="caution">
    <text evidence="1">The sequence shown here is derived from an EMBL/GenBank/DDBJ whole genome shotgun (WGS) entry which is preliminary data.</text>
</comment>
<proteinExistence type="predicted"/>
<dbReference type="Proteomes" id="UP001152130">
    <property type="component" value="Unassembled WGS sequence"/>
</dbReference>
<dbReference type="AlphaFoldDB" id="A0A9W8PGP8"/>
<name>A0A9W8PGP8_9HYPO</name>
<dbReference type="EMBL" id="JAPDHF010000020">
    <property type="protein sequence ID" value="KAJ4006052.1"/>
    <property type="molecule type" value="Genomic_DNA"/>
</dbReference>
<keyword evidence="2" id="KW-1185">Reference proteome</keyword>
<reference evidence="1" key="1">
    <citation type="submission" date="2022-10" db="EMBL/GenBank/DDBJ databases">
        <title>Fusarium specimens isolated from Avocado Roots.</title>
        <authorList>
            <person name="Stajich J."/>
            <person name="Roper C."/>
            <person name="Heimlech-Rivalta G."/>
        </authorList>
    </citation>
    <scope>NUCLEOTIDE SEQUENCE</scope>
    <source>
        <strain evidence="1">CF00143</strain>
    </source>
</reference>
<gene>
    <name evidence="1" type="ORF">NW766_010878</name>
</gene>